<organism evidence="2 3">
    <name type="scientific">Tanacetum coccineum</name>
    <dbReference type="NCBI Taxonomy" id="301880"/>
    <lineage>
        <taxon>Eukaryota</taxon>
        <taxon>Viridiplantae</taxon>
        <taxon>Streptophyta</taxon>
        <taxon>Embryophyta</taxon>
        <taxon>Tracheophyta</taxon>
        <taxon>Spermatophyta</taxon>
        <taxon>Magnoliopsida</taxon>
        <taxon>eudicotyledons</taxon>
        <taxon>Gunneridae</taxon>
        <taxon>Pentapetalae</taxon>
        <taxon>asterids</taxon>
        <taxon>campanulids</taxon>
        <taxon>Asterales</taxon>
        <taxon>Asteraceae</taxon>
        <taxon>Asteroideae</taxon>
        <taxon>Anthemideae</taxon>
        <taxon>Anthemidinae</taxon>
        <taxon>Tanacetum</taxon>
    </lineage>
</organism>
<dbReference type="CDD" id="cd09272">
    <property type="entry name" value="RNase_HI_RT_Ty1"/>
    <property type="match status" value="1"/>
</dbReference>
<keyword evidence="2" id="KW-0695">RNA-directed DNA polymerase</keyword>
<protein>
    <submittedName>
        <fullName evidence="2">RNA-directed DNA polymerase, eukaryota, nucleotide-binding alpha-beta plait domain protein</fullName>
    </submittedName>
</protein>
<proteinExistence type="predicted"/>
<dbReference type="CDD" id="cd00590">
    <property type="entry name" value="RRM_SF"/>
    <property type="match status" value="1"/>
</dbReference>
<reference evidence="2" key="1">
    <citation type="journal article" date="2022" name="Int. J. Mol. Sci.">
        <title>Draft Genome of Tanacetum Coccineum: Genomic Comparison of Closely Related Tanacetum-Family Plants.</title>
        <authorList>
            <person name="Yamashiro T."/>
            <person name="Shiraishi A."/>
            <person name="Nakayama K."/>
            <person name="Satake H."/>
        </authorList>
    </citation>
    <scope>NUCLEOTIDE SEQUENCE</scope>
</reference>
<dbReference type="InterPro" id="IPR035979">
    <property type="entry name" value="RBD_domain_sf"/>
</dbReference>
<keyword evidence="3" id="KW-1185">Reference proteome</keyword>
<feature type="domain" description="RRM" evidence="1">
    <location>
        <begin position="165"/>
        <end position="216"/>
    </location>
</feature>
<dbReference type="SUPFAM" id="SSF54928">
    <property type="entry name" value="RNA-binding domain, RBD"/>
    <property type="match status" value="1"/>
</dbReference>
<name>A0ABQ5FMY0_9ASTR</name>
<evidence type="ECO:0000313" key="2">
    <source>
        <dbReference type="EMBL" id="GJT64544.1"/>
    </source>
</evidence>
<keyword evidence="2" id="KW-0808">Transferase</keyword>
<reference evidence="2" key="2">
    <citation type="submission" date="2022-01" db="EMBL/GenBank/DDBJ databases">
        <authorList>
            <person name="Yamashiro T."/>
            <person name="Shiraishi A."/>
            <person name="Satake H."/>
            <person name="Nakayama K."/>
        </authorList>
    </citation>
    <scope>NUCLEOTIDE SEQUENCE</scope>
</reference>
<gene>
    <name evidence="2" type="ORF">Tco_1016024</name>
</gene>
<dbReference type="InterPro" id="IPR012677">
    <property type="entry name" value="Nucleotide-bd_a/b_plait_sf"/>
</dbReference>
<accession>A0ABQ5FMY0</accession>
<dbReference type="InterPro" id="IPR000504">
    <property type="entry name" value="RRM_dom"/>
</dbReference>
<dbReference type="Proteomes" id="UP001151760">
    <property type="component" value="Unassembled WGS sequence"/>
</dbReference>
<dbReference type="PANTHER" id="PTHR11439:SF486">
    <property type="entry name" value="RLK (RECEPTOR-LIKE KINASE) PROTEIN, PUTATIVE-RELATED"/>
    <property type="match status" value="1"/>
</dbReference>
<dbReference type="Gene3D" id="3.30.70.330">
    <property type="match status" value="1"/>
</dbReference>
<evidence type="ECO:0000259" key="1">
    <source>
        <dbReference type="Pfam" id="PF00076"/>
    </source>
</evidence>
<dbReference type="PANTHER" id="PTHR11439">
    <property type="entry name" value="GAG-POL-RELATED RETROTRANSPOSON"/>
    <property type="match status" value="1"/>
</dbReference>
<evidence type="ECO:0000313" key="3">
    <source>
        <dbReference type="Proteomes" id="UP001151760"/>
    </source>
</evidence>
<keyword evidence="2" id="KW-0548">Nucleotidyltransferase</keyword>
<dbReference type="EMBL" id="BQNB010017554">
    <property type="protein sequence ID" value="GJT64544.1"/>
    <property type="molecule type" value="Genomic_DNA"/>
</dbReference>
<dbReference type="Pfam" id="PF00076">
    <property type="entry name" value="RRM_1"/>
    <property type="match status" value="1"/>
</dbReference>
<sequence>MEDGIFFNQSKYIKEMLKKFGLEDSKPTKTPMSMEIKLTKDDEAESMDSSKYQTTHLEAVKRIFRYIRGTSHLGLWYPKGTGIETVVYADSDHAGDYVDRKSTSGVCTFMGCCLTSWFAKKQTALAISMTEAEYVSAGKACQQALWMKQALIDYGIRLDDVLIMDLWKVCNDYGTVVDVFIPNKKSKSGKRFAFVRFIKVSNLERLIENLNTIWIERFHLIANHARYERPKAPLYHKGLPGFNGNASVPRQSKLQDSGRLFVNVVNGTTNVAASGTVLSAATALVLDDSCIVDRDLSKHAMGKVKDAHSITNLRTILRDEGFSEVNVSYLGGLWVLFECGNVDFKDNLMRHTSMLSWFHVIQDAVNDFVSDERIVWVDIEGIPLNVWSRETFIRIGKCRIPHSLHNI</sequence>
<comment type="caution">
    <text evidence="2">The sequence shown here is derived from an EMBL/GenBank/DDBJ whole genome shotgun (WGS) entry which is preliminary data.</text>
</comment>
<dbReference type="GO" id="GO:0003964">
    <property type="term" value="F:RNA-directed DNA polymerase activity"/>
    <property type="evidence" value="ECO:0007669"/>
    <property type="project" value="UniProtKB-KW"/>
</dbReference>